<keyword evidence="2" id="KW-1133">Transmembrane helix</keyword>
<dbReference type="Proteomes" id="UP000216311">
    <property type="component" value="Unassembled WGS sequence"/>
</dbReference>
<feature type="transmembrane region" description="Helical" evidence="2">
    <location>
        <begin position="29"/>
        <end position="53"/>
    </location>
</feature>
<feature type="transmembrane region" description="Helical" evidence="2">
    <location>
        <begin position="114"/>
        <end position="134"/>
    </location>
</feature>
<keyword evidence="2" id="KW-0472">Membrane</keyword>
<sequence>MIDGERRAVGTLPPQESAARARPEHPRSVLVLVFGILGIIALPILAPFAWRLGRSAINEARRTQAYNSGGMLRAGYVLGVIGTLLLALVVLVGLALLLVVLAQAGVLPHTDPTAALFLVGICSATLLVSLGIVAD</sequence>
<gene>
    <name evidence="3" type="ORF">CGZ93_08460</name>
</gene>
<reference evidence="3 4" key="1">
    <citation type="submission" date="2017-07" db="EMBL/GenBank/DDBJ databases">
        <title>Draft whole genome sequences of clinical Proprionibacteriaceae strains.</title>
        <authorList>
            <person name="Bernier A.-M."/>
            <person name="Bernard K."/>
            <person name="Domingo M.-C."/>
        </authorList>
    </citation>
    <scope>NUCLEOTIDE SEQUENCE [LARGE SCALE GENOMIC DNA]</scope>
    <source>
        <strain evidence="3 4">NML 130396</strain>
    </source>
</reference>
<keyword evidence="2" id="KW-0812">Transmembrane</keyword>
<evidence type="ECO:0000256" key="2">
    <source>
        <dbReference type="SAM" id="Phobius"/>
    </source>
</evidence>
<organism evidence="3 4">
    <name type="scientific">Enemella dayhoffiae</name>
    <dbReference type="NCBI Taxonomy" id="2016507"/>
    <lineage>
        <taxon>Bacteria</taxon>
        <taxon>Bacillati</taxon>
        <taxon>Actinomycetota</taxon>
        <taxon>Actinomycetes</taxon>
        <taxon>Propionibacteriales</taxon>
        <taxon>Propionibacteriaceae</taxon>
        <taxon>Enemella</taxon>
    </lineage>
</organism>
<name>A0A255H2J3_9ACTN</name>
<dbReference type="RefSeq" id="WP_094363701.1">
    <property type="nucleotide sequence ID" value="NZ_NMVQ01000012.1"/>
</dbReference>
<evidence type="ECO:0008006" key="5">
    <source>
        <dbReference type="Google" id="ProtNLM"/>
    </source>
</evidence>
<evidence type="ECO:0000313" key="4">
    <source>
        <dbReference type="Proteomes" id="UP000216311"/>
    </source>
</evidence>
<protein>
    <recommendedName>
        <fullName evidence="5">DUF4190 domain-containing protein</fullName>
    </recommendedName>
</protein>
<feature type="transmembrane region" description="Helical" evidence="2">
    <location>
        <begin position="74"/>
        <end position="102"/>
    </location>
</feature>
<feature type="region of interest" description="Disordered" evidence="1">
    <location>
        <begin position="1"/>
        <end position="20"/>
    </location>
</feature>
<evidence type="ECO:0000256" key="1">
    <source>
        <dbReference type="SAM" id="MobiDB-lite"/>
    </source>
</evidence>
<evidence type="ECO:0000313" key="3">
    <source>
        <dbReference type="EMBL" id="OYO21958.1"/>
    </source>
</evidence>
<proteinExistence type="predicted"/>
<accession>A0A255H2J3</accession>
<dbReference type="EMBL" id="NMVQ01000012">
    <property type="protein sequence ID" value="OYO21958.1"/>
    <property type="molecule type" value="Genomic_DNA"/>
</dbReference>
<dbReference type="AlphaFoldDB" id="A0A255H2J3"/>
<comment type="caution">
    <text evidence="3">The sequence shown here is derived from an EMBL/GenBank/DDBJ whole genome shotgun (WGS) entry which is preliminary data.</text>
</comment>
<keyword evidence="4" id="KW-1185">Reference proteome</keyword>